<sequence length="310" mass="35924">MILITISRQTGSLGDEVAKVLAQRLEIPHITRRFAVERWFPEIAGKHDLHMLLESPAYYLRESASGVTFSGFLEEKLKTVVEEGSAVISGMGSQLLFKDHPQAIHVRIIGSTEVRVERVMKENRLIRQDAEKIIEFTDRKHKKYIRTVFNRDWADPQLYDLTFNTDHLGVSEIVAFIEELAKKRLEAALLPKEAPENGGKPPVVFKNPSEEEFAKILDLYNLEWEYEPRTFPIRWDAEGNITQAFSPDFYLPRFDTYLELTVMTQKYTATKKKKAELLRKLYPGTNIRIVFKDDFHSLIKRLGHEEGEED</sequence>
<keyword evidence="1" id="KW-0418">Kinase</keyword>
<name>A0A941CSK9_9CLOT</name>
<reference evidence="1" key="1">
    <citation type="submission" date="2021-04" db="EMBL/GenBank/DDBJ databases">
        <title>Proteiniclasticum sedimins sp. nov., an obligate anaerobic bacterium isolated from anaerobic sludge.</title>
        <authorList>
            <person name="Liu J."/>
        </authorList>
    </citation>
    <scope>NUCLEOTIDE SEQUENCE</scope>
    <source>
        <strain evidence="1">BAD-10</strain>
    </source>
</reference>
<dbReference type="Proteomes" id="UP000675379">
    <property type="component" value="Unassembled WGS sequence"/>
</dbReference>
<organism evidence="1 2">
    <name type="scientific">Proteiniclasticum sediminis</name>
    <dbReference type="NCBI Taxonomy" id="2804028"/>
    <lineage>
        <taxon>Bacteria</taxon>
        <taxon>Bacillati</taxon>
        <taxon>Bacillota</taxon>
        <taxon>Clostridia</taxon>
        <taxon>Eubacteriales</taxon>
        <taxon>Clostridiaceae</taxon>
        <taxon>Proteiniclasticum</taxon>
    </lineage>
</organism>
<gene>
    <name evidence="1" type="ORF">KCG48_09675</name>
</gene>
<protein>
    <submittedName>
        <fullName evidence="1">Cytidylate kinase-like family protein</fullName>
    </submittedName>
</protein>
<dbReference type="EMBL" id="JAGSCS010000012">
    <property type="protein sequence ID" value="MBR0576606.1"/>
    <property type="molecule type" value="Genomic_DNA"/>
</dbReference>
<evidence type="ECO:0000313" key="2">
    <source>
        <dbReference type="Proteomes" id="UP000675379"/>
    </source>
</evidence>
<accession>A0A941CSK9</accession>
<keyword evidence="2" id="KW-1185">Reference proteome</keyword>
<dbReference type="Pfam" id="PF13189">
    <property type="entry name" value="Cytidylate_kin2"/>
    <property type="match status" value="1"/>
</dbReference>
<dbReference type="Gene3D" id="3.40.50.300">
    <property type="entry name" value="P-loop containing nucleotide triphosphate hydrolases"/>
    <property type="match status" value="1"/>
</dbReference>
<dbReference type="Gene3D" id="3.40.91.30">
    <property type="match status" value="1"/>
</dbReference>
<proteinExistence type="predicted"/>
<dbReference type="GO" id="GO:0016301">
    <property type="term" value="F:kinase activity"/>
    <property type="evidence" value="ECO:0007669"/>
    <property type="project" value="UniProtKB-KW"/>
</dbReference>
<comment type="caution">
    <text evidence="1">The sequence shown here is derived from an EMBL/GenBank/DDBJ whole genome shotgun (WGS) entry which is preliminary data.</text>
</comment>
<dbReference type="InterPro" id="IPR027417">
    <property type="entry name" value="P-loop_NTPase"/>
</dbReference>
<dbReference type="AlphaFoldDB" id="A0A941CSK9"/>
<evidence type="ECO:0000313" key="1">
    <source>
        <dbReference type="EMBL" id="MBR0576606.1"/>
    </source>
</evidence>
<keyword evidence="1" id="KW-0808">Transferase</keyword>